<evidence type="ECO:0000313" key="2">
    <source>
        <dbReference type="EMBL" id="MFD2157767.1"/>
    </source>
</evidence>
<name>A0ABW4Z7V0_9BACT</name>
<dbReference type="RefSeq" id="WP_377177339.1">
    <property type="nucleotide sequence ID" value="NZ_JBHUJB010000011.1"/>
</dbReference>
<proteinExistence type="predicted"/>
<keyword evidence="1" id="KW-1133">Transmembrane helix</keyword>
<gene>
    <name evidence="2" type="ORF">ACFSW8_02520</name>
</gene>
<keyword evidence="3" id="KW-1185">Reference proteome</keyword>
<feature type="transmembrane region" description="Helical" evidence="1">
    <location>
        <begin position="12"/>
        <end position="40"/>
    </location>
</feature>
<organism evidence="2 3">
    <name type="scientific">Rubritalea tangerina</name>
    <dbReference type="NCBI Taxonomy" id="430798"/>
    <lineage>
        <taxon>Bacteria</taxon>
        <taxon>Pseudomonadati</taxon>
        <taxon>Verrucomicrobiota</taxon>
        <taxon>Verrucomicrobiia</taxon>
        <taxon>Verrucomicrobiales</taxon>
        <taxon>Rubritaleaceae</taxon>
        <taxon>Rubritalea</taxon>
    </lineage>
</organism>
<dbReference type="Proteomes" id="UP001597389">
    <property type="component" value="Unassembled WGS sequence"/>
</dbReference>
<reference evidence="3" key="1">
    <citation type="journal article" date="2019" name="Int. J. Syst. Evol. Microbiol.">
        <title>The Global Catalogue of Microorganisms (GCM) 10K type strain sequencing project: providing services to taxonomists for standard genome sequencing and annotation.</title>
        <authorList>
            <consortium name="The Broad Institute Genomics Platform"/>
            <consortium name="The Broad Institute Genome Sequencing Center for Infectious Disease"/>
            <person name="Wu L."/>
            <person name="Ma J."/>
        </authorList>
    </citation>
    <scope>NUCLEOTIDE SEQUENCE [LARGE SCALE GENOMIC DNA]</scope>
    <source>
        <strain evidence="3">CCUG 57942</strain>
    </source>
</reference>
<keyword evidence="1" id="KW-0472">Membrane</keyword>
<evidence type="ECO:0000313" key="3">
    <source>
        <dbReference type="Proteomes" id="UP001597389"/>
    </source>
</evidence>
<protein>
    <recommendedName>
        <fullName evidence="4">DUF2892 domain-containing protein</fullName>
    </recommendedName>
</protein>
<comment type="caution">
    <text evidence="2">The sequence shown here is derived from an EMBL/GenBank/DDBJ whole genome shotgun (WGS) entry which is preliminary data.</text>
</comment>
<evidence type="ECO:0008006" key="4">
    <source>
        <dbReference type="Google" id="ProtNLM"/>
    </source>
</evidence>
<sequence>MPIRRLIGLSMILAGFVSSFYGITGLVIATFLWVIGAAMFSHSFLK</sequence>
<evidence type="ECO:0000256" key="1">
    <source>
        <dbReference type="SAM" id="Phobius"/>
    </source>
</evidence>
<keyword evidence="1" id="KW-0812">Transmembrane</keyword>
<accession>A0ABW4Z7V0</accession>
<dbReference type="EMBL" id="JBHUJB010000011">
    <property type="protein sequence ID" value="MFD2157767.1"/>
    <property type="molecule type" value="Genomic_DNA"/>
</dbReference>